<evidence type="ECO:0000313" key="13">
    <source>
        <dbReference type="Proteomes" id="UP000712281"/>
    </source>
</evidence>
<feature type="transmembrane region" description="Helical" evidence="10">
    <location>
        <begin position="1820"/>
        <end position="1837"/>
    </location>
</feature>
<dbReference type="Gene3D" id="3.40.50.2000">
    <property type="entry name" value="Glycogen Phosphorylase B"/>
    <property type="match status" value="2"/>
</dbReference>
<dbReference type="PANTHER" id="PTHR12741:SF16">
    <property type="entry name" value="CALLOSE SYNTHASE 7"/>
    <property type="match status" value="1"/>
</dbReference>
<feature type="transmembrane region" description="Helical" evidence="10">
    <location>
        <begin position="966"/>
        <end position="988"/>
    </location>
</feature>
<dbReference type="PANTHER" id="PTHR12741">
    <property type="entry name" value="LYST-INTERACTING PROTEIN LIP5 DOPAMINE RESPONSIVE PROTEIN DRG-1"/>
    <property type="match status" value="1"/>
</dbReference>
<evidence type="ECO:0000259" key="11">
    <source>
        <dbReference type="SMART" id="SM01205"/>
    </source>
</evidence>
<evidence type="ECO:0000256" key="8">
    <source>
        <dbReference type="ARBA" id="ARBA00023136"/>
    </source>
</evidence>
<feature type="transmembrane region" description="Helical" evidence="10">
    <location>
        <begin position="925"/>
        <end position="946"/>
    </location>
</feature>
<feature type="transmembrane region" description="Helical" evidence="10">
    <location>
        <begin position="994"/>
        <end position="1013"/>
    </location>
</feature>
<dbReference type="SUPFAM" id="SSF53756">
    <property type="entry name" value="UDP-Glycosyltransferase/glycogen phosphorylase"/>
    <property type="match status" value="1"/>
</dbReference>
<dbReference type="InterPro" id="IPR003440">
    <property type="entry name" value="Glyco_trans_48_dom"/>
</dbReference>
<comment type="subcellular location">
    <subcellularLocation>
        <location evidence="1">Membrane</location>
        <topology evidence="1">Multi-pass membrane protein</topology>
    </subcellularLocation>
</comment>
<feature type="transmembrane region" description="Helical" evidence="10">
    <location>
        <begin position="860"/>
        <end position="881"/>
    </location>
</feature>
<feature type="domain" description="1,3-beta-glucan synthase component FKS1-like" evidence="11">
    <location>
        <begin position="580"/>
        <end position="695"/>
    </location>
</feature>
<keyword evidence="4" id="KW-0328">Glycosyltransferase</keyword>
<feature type="transmembrane region" description="Helical" evidence="10">
    <location>
        <begin position="1849"/>
        <end position="1869"/>
    </location>
</feature>
<dbReference type="GO" id="GO:0003843">
    <property type="term" value="F:1,3-beta-D-glucan synthase activity"/>
    <property type="evidence" value="ECO:0007669"/>
    <property type="project" value="UniProtKB-EC"/>
</dbReference>
<feature type="transmembrane region" description="Helical" evidence="10">
    <location>
        <begin position="745"/>
        <end position="763"/>
    </location>
</feature>
<organism evidence="12 13">
    <name type="scientific">Brassica cretica</name>
    <name type="common">Mustard</name>
    <dbReference type="NCBI Taxonomy" id="69181"/>
    <lineage>
        <taxon>Eukaryota</taxon>
        <taxon>Viridiplantae</taxon>
        <taxon>Streptophyta</taxon>
        <taxon>Embryophyta</taxon>
        <taxon>Tracheophyta</taxon>
        <taxon>Spermatophyta</taxon>
        <taxon>Magnoliopsida</taxon>
        <taxon>eudicotyledons</taxon>
        <taxon>Gunneridae</taxon>
        <taxon>Pentapetalae</taxon>
        <taxon>rosids</taxon>
        <taxon>malvids</taxon>
        <taxon>Brassicales</taxon>
        <taxon>Brassicaceae</taxon>
        <taxon>Brassiceae</taxon>
        <taxon>Brassica</taxon>
    </lineage>
</organism>
<dbReference type="GO" id="GO:0005886">
    <property type="term" value="C:plasma membrane"/>
    <property type="evidence" value="ECO:0007669"/>
    <property type="project" value="UniProtKB-SubCell"/>
</dbReference>
<dbReference type="EC" id="2.4.1.34" evidence="3"/>
<feature type="transmembrane region" description="Helical" evidence="10">
    <location>
        <begin position="775"/>
        <end position="792"/>
    </location>
</feature>
<evidence type="ECO:0000256" key="1">
    <source>
        <dbReference type="ARBA" id="ARBA00004141"/>
    </source>
</evidence>
<dbReference type="InterPro" id="IPR026899">
    <property type="entry name" value="FKS1-like_dom1"/>
</dbReference>
<keyword evidence="7 10" id="KW-1133">Transmembrane helix</keyword>
<evidence type="ECO:0000256" key="5">
    <source>
        <dbReference type="ARBA" id="ARBA00022679"/>
    </source>
</evidence>
<dbReference type="Pfam" id="PF14288">
    <property type="entry name" value="FKS1_dom1"/>
    <property type="match status" value="1"/>
</dbReference>
<proteinExistence type="inferred from homology"/>
<keyword evidence="5" id="KW-0808">Transferase</keyword>
<evidence type="ECO:0000256" key="6">
    <source>
        <dbReference type="ARBA" id="ARBA00022692"/>
    </source>
</evidence>
<feature type="transmembrane region" description="Helical" evidence="10">
    <location>
        <begin position="1572"/>
        <end position="1594"/>
    </location>
</feature>
<dbReference type="GO" id="GO:0000148">
    <property type="term" value="C:1,3-beta-D-glucan synthase complex"/>
    <property type="evidence" value="ECO:0007669"/>
    <property type="project" value="InterPro"/>
</dbReference>
<accession>A0A8S9HGH5</accession>
<dbReference type="Proteomes" id="UP000712281">
    <property type="component" value="Unassembled WGS sequence"/>
</dbReference>
<sequence>MISRSYTNLLDLASGNFPVMGRERSRRLLPRVMTVPGNVSEFDDDDQASSDNPSSVSSDRMIIVANRLPLKAERLNGTWSFAWDQDSLYLQLKDGFPEDMEVLYVGSLSVDVVDSHEQEHVAQILLEKFKCVPAFFPPDLQSKFYHGFCKRQLWPLFHYMLPFSPANGGRFDRSMWEAYVAANKLFFQKVVEVINPDDDFVWIHDYHLMVLPTFLRRRFNRIRMGFFLHSPFPSSEVYRSLPVREEILKALLNSDLIGFHTFDYARHFLTCCSRMLGLEYQSKRGYIGLEYYGRTVGIKIMPVGIDMGRIQSVMRDSEEEGKVMELERRYQGKTVLLGIDDMDIFKGINLKLLAMEQMLKQHSTWRGKAVLVQIVNPARGKGIDIEKTRGEIEETCRRINQEFGYHQPIVYIDTPISIAEINAYYHIAECVVVTAVRDGMNLTPYEYIVCRHGAKKSVLVASEFIGCSPSLSGAIRVNPWNVEATGEALNEALSMSDGEKRLRHEKHYRYRGNVANQREHLILLLANVDVRKRDLENYDELKPSTVRKLMDKYFKNYRSWCKYLRCESFLRFPPGCNEQQLSLVYIGLYLLIWGEASNIRFMPECLCYIFHKMAEEVHGILFSNVYPVTGDTYEAGAPDDEAFLRNVITPIYQVLRKEVRRNKMGKASHSKWRNYDDLNEYFWDKRCFRLGWPMKPEADFFIHSDEIAQHPNERRDQVPHGKRKPKTNFVEARTFWNLYRSFDRMWMFLVLSLQTMMIVAWSPSGSILAIFEEDVFLNVLTIFITSAFLNLLQATLDIILSFGAWKSLKFSQILRFITKFLMAAMWAIILPIAYSKSVQNPTGLVKFFSSWVQSWPHQTLYNYAIALYVLPNILAAVFFLLPPLRRIMERSNMRIVTLIMWWAQPKLYVGRGMHEEMFALFKYTFFWVMLLLSKLAFSFYVEILPLVKPTKLIWDMSGVNYQWHEFFPNATHNIGVIISIWGPIVLVYFMDTQIWYAIFSTIFGGIYGAFSHLGEIRTLGMLRSRFRFVPSAFCSKLTPSPPGRAKRKHLDEQVDENDIARFSQMWNKFIYTMRDEDLISDRILERAHHQSGDIENEKKEQRFEKINLGGQNDSWREKVVRLLLLVTVKESAINIPQSLEARRRMTFFANSLFMNMPDAPRVRDMLSFSVLTPYYKEDVLYSEEELNKENEDGISILFYLQRIYPEEWSNFSERLNDPKRIFPETDQLREWVSYRGQTLSRTVRGMMYYRMALELQCFQEYTEYAAHSGYLPSASYDEFMNRARALADLKFTYVVSCQVYGNQKKSSDGRDRSCYNNILQLMLKYPSLRVAYIDEREETINKKSQKVFYSVLLKGCNKLDEEIYRIKLPGNPTEIGEGKPENQNHAIIFTRGEALQTIDMNQDNYFEETFKMRNVLQEFDEGRRGKRNPTILGLREHIFTGSVSSLAWFMSNQETSFVTIGQRVLANPLRVRFHYGHPDIFDRIFHITRGGISKASKIINLSEDIFAGYNSTLRGGYITHHEYIQAGKGRDVGMNQVSVFEAKVANGNGEQTLSRDVYRLGRRFDFYRMLSFYFTTVGFYFSSMITVLTVYVFLYGRLYLVLSGLEKEILQSATVHQSKALEEALAAQSVFQLGFLMVLPMVMEIGLEKGFRKALGDFIIMQLQLASVFFTFQLGTKAHYFGRTILHGGSKYRATGRGFVVFHAKFADNYRLYSRSHFVKGLELVMLLIVYQVYGNSYRSSSLYIYITFSMWFLVTSWLFAPFIFNPSGFEWQKTVDDWTDWKRWMGNRGGIGIVVEKSWESWWESEQEHLKHTNLRGRVLEILLALRFLLYQYGIVYHLNVAHRDTTILVYGLSWGVLLAVLLVLKMVSMGRRKFGTDFQVMFRILKALLFLGFLSVMTVLFVVCGLTIADVCASFLAFLPTGWAILLIGQALRGVLKGLGFWDSIKELGRAYEYIMGLSIFTPIAVLSWFPFVSEFQTRLLFNQAFSRGLQISMILAGKKDKETPAPSK</sequence>
<evidence type="ECO:0000256" key="7">
    <source>
        <dbReference type="ARBA" id="ARBA00022989"/>
    </source>
</evidence>
<dbReference type="Pfam" id="PF02364">
    <property type="entry name" value="Glucan_synthase"/>
    <property type="match status" value="2"/>
</dbReference>
<feature type="transmembrane region" description="Helical" evidence="10">
    <location>
        <begin position="1917"/>
        <end position="1934"/>
    </location>
</feature>
<evidence type="ECO:0000256" key="2">
    <source>
        <dbReference type="ARBA" id="ARBA00009040"/>
    </source>
</evidence>
<evidence type="ECO:0000256" key="4">
    <source>
        <dbReference type="ARBA" id="ARBA00022676"/>
    </source>
</evidence>
<dbReference type="SMART" id="SM01205">
    <property type="entry name" value="FKS1_dom1"/>
    <property type="match status" value="1"/>
</dbReference>
<feature type="transmembrane region" description="Helical" evidence="10">
    <location>
        <begin position="1890"/>
        <end position="1911"/>
    </location>
</feature>
<comment type="caution">
    <text evidence="12">The sequence shown here is derived from an EMBL/GenBank/DDBJ whole genome shotgun (WGS) entry which is preliminary data.</text>
</comment>
<evidence type="ECO:0000313" key="12">
    <source>
        <dbReference type="EMBL" id="KAF2556170.1"/>
    </source>
</evidence>
<feature type="transmembrane region" description="Helical" evidence="10">
    <location>
        <begin position="1743"/>
        <end position="1765"/>
    </location>
</feature>
<comment type="similarity">
    <text evidence="2">Belongs to the glycosyltransferase 48 family.</text>
</comment>
<dbReference type="GO" id="GO:0071555">
    <property type="term" value="P:cell wall organization"/>
    <property type="evidence" value="ECO:0007669"/>
    <property type="project" value="UniProtKB-KW"/>
</dbReference>
<dbReference type="GO" id="GO:0008360">
    <property type="term" value="P:regulation of cell shape"/>
    <property type="evidence" value="ECO:0007669"/>
    <property type="project" value="UniProtKB-KW"/>
</dbReference>
<feature type="transmembrane region" description="Helical" evidence="10">
    <location>
        <begin position="1954"/>
        <end position="1974"/>
    </location>
</feature>
<dbReference type="CDD" id="cd03788">
    <property type="entry name" value="GT20_TPS"/>
    <property type="match status" value="1"/>
</dbReference>
<dbReference type="GO" id="GO:0006075">
    <property type="term" value="P:(1-&gt;3)-beta-D-glucan biosynthetic process"/>
    <property type="evidence" value="ECO:0007669"/>
    <property type="project" value="InterPro"/>
</dbReference>
<dbReference type="InterPro" id="IPR001830">
    <property type="entry name" value="Glyco_trans_20"/>
</dbReference>
<protein>
    <recommendedName>
        <fullName evidence="3">1,3-beta-glucan synthase</fullName>
        <ecNumber evidence="3">2.4.1.34</ecNumber>
    </recommendedName>
</protein>
<dbReference type="EMBL" id="QGKW02001940">
    <property type="protein sequence ID" value="KAF2556170.1"/>
    <property type="molecule type" value="Genomic_DNA"/>
</dbReference>
<dbReference type="GO" id="GO:0005992">
    <property type="term" value="P:trehalose biosynthetic process"/>
    <property type="evidence" value="ECO:0007669"/>
    <property type="project" value="InterPro"/>
</dbReference>
<evidence type="ECO:0000256" key="10">
    <source>
        <dbReference type="SAM" id="Phobius"/>
    </source>
</evidence>
<evidence type="ECO:0000256" key="9">
    <source>
        <dbReference type="ARBA" id="ARBA00047777"/>
    </source>
</evidence>
<gene>
    <name evidence="12" type="ORF">F2Q68_00012976</name>
</gene>
<dbReference type="FunFam" id="3.40.50.2000:FF:000010">
    <property type="entry name" value="Alpha,alpha-trehalose-phosphate synthase"/>
    <property type="match status" value="1"/>
</dbReference>
<dbReference type="FunFam" id="3.40.50.2000:FF:000017">
    <property type="entry name" value="alpha,alpha-trehalose-phosphate synthase [UDP-forming] 6"/>
    <property type="match status" value="1"/>
</dbReference>
<evidence type="ECO:0000256" key="3">
    <source>
        <dbReference type="ARBA" id="ARBA00012589"/>
    </source>
</evidence>
<name>A0A8S9HGH5_BRACR</name>
<reference evidence="12" key="1">
    <citation type="submission" date="2019-12" db="EMBL/GenBank/DDBJ databases">
        <title>Genome sequencing and annotation of Brassica cretica.</title>
        <authorList>
            <person name="Studholme D.J."/>
            <person name="Sarris P.F."/>
        </authorList>
    </citation>
    <scope>NUCLEOTIDE SEQUENCE</scope>
    <source>
        <strain evidence="12">PFS-001/15</strain>
        <tissue evidence="12">Leaf</tissue>
    </source>
</reference>
<dbReference type="Pfam" id="PF00982">
    <property type="entry name" value="Glyco_transf_20"/>
    <property type="match status" value="1"/>
</dbReference>
<feature type="transmembrane region" description="Helical" evidence="10">
    <location>
        <begin position="813"/>
        <end position="834"/>
    </location>
</feature>
<keyword evidence="6 10" id="KW-0812">Transmembrane</keyword>
<comment type="catalytic activity">
    <reaction evidence="9">
        <text>[(1-&gt;3)-beta-D-glucosyl](n) + UDP-alpha-D-glucose = [(1-&gt;3)-beta-D-glucosyl](n+1) + UDP + H(+)</text>
        <dbReference type="Rhea" id="RHEA:21476"/>
        <dbReference type="Rhea" id="RHEA-COMP:11146"/>
        <dbReference type="Rhea" id="RHEA-COMP:14303"/>
        <dbReference type="ChEBI" id="CHEBI:15378"/>
        <dbReference type="ChEBI" id="CHEBI:37671"/>
        <dbReference type="ChEBI" id="CHEBI:58223"/>
        <dbReference type="ChEBI" id="CHEBI:58885"/>
        <dbReference type="EC" id="2.4.1.34"/>
    </reaction>
</comment>
<keyword evidence="8 10" id="KW-0472">Membrane</keyword>